<dbReference type="Gene3D" id="2.40.50.120">
    <property type="match status" value="1"/>
</dbReference>
<dbReference type="InterPro" id="IPR008993">
    <property type="entry name" value="TIMP-like_OB-fold"/>
</dbReference>
<feature type="transmembrane region" description="Helical" evidence="1">
    <location>
        <begin position="181"/>
        <end position="199"/>
    </location>
</feature>
<evidence type="ECO:0000256" key="2">
    <source>
        <dbReference type="SAM" id="SignalP"/>
    </source>
</evidence>
<keyword evidence="1" id="KW-1133">Transmembrane helix</keyword>
<keyword evidence="2" id="KW-0732">Signal</keyword>
<dbReference type="Proteomes" id="UP001596087">
    <property type="component" value="Unassembled WGS sequence"/>
</dbReference>
<dbReference type="PROSITE" id="PS51257">
    <property type="entry name" value="PROKAR_LIPOPROTEIN"/>
    <property type="match status" value="1"/>
</dbReference>
<name>A0ABW0BE96_9ACTN</name>
<organism evidence="3 4">
    <name type="scientific">Nocardioides taihuensis</name>
    <dbReference type="NCBI Taxonomy" id="1835606"/>
    <lineage>
        <taxon>Bacteria</taxon>
        <taxon>Bacillati</taxon>
        <taxon>Actinomycetota</taxon>
        <taxon>Actinomycetes</taxon>
        <taxon>Propionibacteriales</taxon>
        <taxon>Nocardioidaceae</taxon>
        <taxon>Nocardioides</taxon>
    </lineage>
</organism>
<gene>
    <name evidence="3" type="ORF">ACFPGP_02765</name>
</gene>
<proteinExistence type="predicted"/>
<dbReference type="SUPFAM" id="SSF50242">
    <property type="entry name" value="TIMP-like"/>
    <property type="match status" value="1"/>
</dbReference>
<sequence length="206" mass="21315">MRAPRSIAALTAALLAPVLLACALVLAPTAAQAARCSCQGKQTLEQQARVADVVFSGDLVRSHRGTSGPAQNPATVYEVRGEQLYAGTLSSNTVAVVSPRGDCDLRDLRIDHSYVFFVTEEGAELRADRCGGTAPADDKYVAQVEGVLGAGTPIASTPPGEIPPPEFTKVAGAEPETLTRMAAPGIALALIGLLGLVVVRRAAARD</sequence>
<accession>A0ABW0BE96</accession>
<evidence type="ECO:0008006" key="5">
    <source>
        <dbReference type="Google" id="ProtNLM"/>
    </source>
</evidence>
<reference evidence="4" key="1">
    <citation type="journal article" date="2019" name="Int. J. Syst. Evol. Microbiol.">
        <title>The Global Catalogue of Microorganisms (GCM) 10K type strain sequencing project: providing services to taxonomists for standard genome sequencing and annotation.</title>
        <authorList>
            <consortium name="The Broad Institute Genomics Platform"/>
            <consortium name="The Broad Institute Genome Sequencing Center for Infectious Disease"/>
            <person name="Wu L."/>
            <person name="Ma J."/>
        </authorList>
    </citation>
    <scope>NUCLEOTIDE SEQUENCE [LARGE SCALE GENOMIC DNA]</scope>
    <source>
        <strain evidence="4">DFY41</strain>
    </source>
</reference>
<protein>
    <recommendedName>
        <fullName evidence="5">Netrin module non-TIMP type domain-containing protein</fullName>
    </recommendedName>
</protein>
<evidence type="ECO:0000256" key="1">
    <source>
        <dbReference type="SAM" id="Phobius"/>
    </source>
</evidence>
<keyword evidence="1" id="KW-0812">Transmembrane</keyword>
<dbReference type="RefSeq" id="WP_378586569.1">
    <property type="nucleotide sequence ID" value="NZ_JBHSKD010000003.1"/>
</dbReference>
<evidence type="ECO:0000313" key="3">
    <source>
        <dbReference type="EMBL" id="MFC5175579.1"/>
    </source>
</evidence>
<dbReference type="EMBL" id="JBHSKD010000003">
    <property type="protein sequence ID" value="MFC5175579.1"/>
    <property type="molecule type" value="Genomic_DNA"/>
</dbReference>
<evidence type="ECO:0000313" key="4">
    <source>
        <dbReference type="Proteomes" id="UP001596087"/>
    </source>
</evidence>
<keyword evidence="1" id="KW-0472">Membrane</keyword>
<feature type="signal peptide" evidence="2">
    <location>
        <begin position="1"/>
        <end position="33"/>
    </location>
</feature>
<feature type="chain" id="PRO_5046556876" description="Netrin module non-TIMP type domain-containing protein" evidence="2">
    <location>
        <begin position="34"/>
        <end position="206"/>
    </location>
</feature>
<comment type="caution">
    <text evidence="3">The sequence shown here is derived from an EMBL/GenBank/DDBJ whole genome shotgun (WGS) entry which is preliminary data.</text>
</comment>
<keyword evidence="4" id="KW-1185">Reference proteome</keyword>